<evidence type="ECO:0000313" key="2">
    <source>
        <dbReference type="EMBL" id="CAA9527021.1"/>
    </source>
</evidence>
<proteinExistence type="predicted"/>
<feature type="non-terminal residue" evidence="2">
    <location>
        <position position="314"/>
    </location>
</feature>
<reference evidence="2" key="1">
    <citation type="submission" date="2020-02" db="EMBL/GenBank/DDBJ databases">
        <authorList>
            <person name="Meier V. D."/>
        </authorList>
    </citation>
    <scope>NUCLEOTIDE SEQUENCE</scope>
    <source>
        <strain evidence="2">AVDCRST_MAG85</strain>
    </source>
</reference>
<feature type="region of interest" description="Disordered" evidence="1">
    <location>
        <begin position="1"/>
        <end position="101"/>
    </location>
</feature>
<organism evidence="2">
    <name type="scientific">uncultured Solirubrobacteraceae bacterium</name>
    <dbReference type="NCBI Taxonomy" id="1162706"/>
    <lineage>
        <taxon>Bacteria</taxon>
        <taxon>Bacillati</taxon>
        <taxon>Actinomycetota</taxon>
        <taxon>Thermoleophilia</taxon>
        <taxon>Solirubrobacterales</taxon>
        <taxon>Solirubrobacteraceae</taxon>
        <taxon>environmental samples</taxon>
    </lineage>
</organism>
<sequence length="314" mass="35661">GHDRDPSPTRHTLRLRRARLRRAAQEARDARGHPLRPPQGHAGRQDRGPSDGHHHEPPVRPRRAPRLRPSRLRGGAGRRGQPREPCDRPERPLRRARRVRPLRRRRGLRRCPVVLAALRGRQGRLRRLLAGRDPRADRLDPPVVPHGPAHRPRPLPRVPHLELPADDAAHRPGHRDVGRRDPRPPGRRRARRAVRRARPPGRPADPRLLARRGRCRGARPPRGGGHPPDQPLHDLRPAPPVPRLGPLPVGPQAAEHGLRRRQVDRRPHVAGRRRRADARVRRRRPRGGRHVPGVQRRGRGGPAADRRAATDEVL</sequence>
<feature type="region of interest" description="Disordered" evidence="1">
    <location>
        <begin position="127"/>
        <end position="314"/>
    </location>
</feature>
<protein>
    <submittedName>
        <fullName evidence="2">Exopolyphosphatase-related protein</fullName>
    </submittedName>
</protein>
<feature type="compositionally biased region" description="Basic and acidic residues" evidence="1">
    <location>
        <begin position="167"/>
        <end position="184"/>
    </location>
</feature>
<feature type="compositionally biased region" description="Basic residues" evidence="1">
    <location>
        <begin position="60"/>
        <end position="71"/>
    </location>
</feature>
<feature type="non-terminal residue" evidence="2">
    <location>
        <position position="1"/>
    </location>
</feature>
<name>A0A6J4TNJ0_9ACTN</name>
<feature type="compositionally biased region" description="Basic residues" evidence="1">
    <location>
        <begin position="11"/>
        <end position="22"/>
    </location>
</feature>
<feature type="compositionally biased region" description="Basic and acidic residues" evidence="1">
    <location>
        <begin position="81"/>
        <end position="93"/>
    </location>
</feature>
<feature type="compositionally biased region" description="Basic residues" evidence="1">
    <location>
        <begin position="209"/>
        <end position="219"/>
    </location>
</feature>
<feature type="compositionally biased region" description="Pro residues" evidence="1">
    <location>
        <begin position="237"/>
        <end position="249"/>
    </location>
</feature>
<feature type="compositionally biased region" description="Basic and acidic residues" evidence="1">
    <location>
        <begin position="43"/>
        <end position="59"/>
    </location>
</feature>
<feature type="compositionally biased region" description="Basic and acidic residues" evidence="1">
    <location>
        <begin position="304"/>
        <end position="314"/>
    </location>
</feature>
<feature type="compositionally biased region" description="Basic residues" evidence="1">
    <location>
        <begin position="185"/>
        <end position="199"/>
    </location>
</feature>
<dbReference type="EMBL" id="CADCVT010000368">
    <property type="protein sequence ID" value="CAA9527021.1"/>
    <property type="molecule type" value="Genomic_DNA"/>
</dbReference>
<feature type="compositionally biased region" description="Basic and acidic residues" evidence="1">
    <location>
        <begin position="130"/>
        <end position="140"/>
    </location>
</feature>
<evidence type="ECO:0000256" key="1">
    <source>
        <dbReference type="SAM" id="MobiDB-lite"/>
    </source>
</evidence>
<accession>A0A6J4TNJ0</accession>
<feature type="compositionally biased region" description="Basic and acidic residues" evidence="1">
    <location>
        <begin position="23"/>
        <end position="32"/>
    </location>
</feature>
<dbReference type="AlphaFoldDB" id="A0A6J4TNJ0"/>
<gene>
    <name evidence="2" type="ORF">AVDCRST_MAG85-3323</name>
</gene>
<feature type="compositionally biased region" description="Basic residues" evidence="1">
    <location>
        <begin position="258"/>
        <end position="289"/>
    </location>
</feature>